<dbReference type="RefSeq" id="XP_043004339.1">
    <property type="nucleotide sequence ID" value="XM_043158984.1"/>
</dbReference>
<protein>
    <submittedName>
        <fullName evidence="2">Uncharacterized protein</fullName>
    </submittedName>
</protein>
<organism evidence="2 3">
    <name type="scientific">Marasmius oreades</name>
    <name type="common">fairy-ring Marasmius</name>
    <dbReference type="NCBI Taxonomy" id="181124"/>
    <lineage>
        <taxon>Eukaryota</taxon>
        <taxon>Fungi</taxon>
        <taxon>Dikarya</taxon>
        <taxon>Basidiomycota</taxon>
        <taxon>Agaricomycotina</taxon>
        <taxon>Agaricomycetes</taxon>
        <taxon>Agaricomycetidae</taxon>
        <taxon>Agaricales</taxon>
        <taxon>Marasmiineae</taxon>
        <taxon>Marasmiaceae</taxon>
        <taxon>Marasmius</taxon>
    </lineage>
</organism>
<feature type="signal peptide" evidence="1">
    <location>
        <begin position="1"/>
        <end position="23"/>
    </location>
</feature>
<keyword evidence="3" id="KW-1185">Reference proteome</keyword>
<dbReference type="KEGG" id="more:E1B28_013806"/>
<feature type="chain" id="PRO_5040399803" evidence="1">
    <location>
        <begin position="24"/>
        <end position="121"/>
    </location>
</feature>
<keyword evidence="1" id="KW-0732">Signal</keyword>
<gene>
    <name evidence="2" type="ORF">E1B28_013806</name>
</gene>
<name>A0A9P7RRR3_9AGAR</name>
<dbReference type="AlphaFoldDB" id="A0A9P7RRR3"/>
<dbReference type="Proteomes" id="UP001049176">
    <property type="component" value="Chromosome 9"/>
</dbReference>
<reference evidence="2" key="1">
    <citation type="journal article" date="2021" name="Genome Biol. Evol.">
        <title>The assembled and annotated genome of the fairy-ring fungus Marasmius oreades.</title>
        <authorList>
            <person name="Hiltunen M."/>
            <person name="Ament-Velasquez S.L."/>
            <person name="Johannesson H."/>
        </authorList>
    </citation>
    <scope>NUCLEOTIDE SEQUENCE</scope>
    <source>
        <strain evidence="2">03SP1</strain>
    </source>
</reference>
<dbReference type="OrthoDB" id="10444688at2759"/>
<evidence type="ECO:0000313" key="2">
    <source>
        <dbReference type="EMBL" id="KAG7087868.1"/>
    </source>
</evidence>
<dbReference type="EMBL" id="CM032189">
    <property type="protein sequence ID" value="KAG7087868.1"/>
    <property type="molecule type" value="Genomic_DNA"/>
</dbReference>
<comment type="caution">
    <text evidence="2">The sequence shown here is derived from an EMBL/GenBank/DDBJ whole genome shotgun (WGS) entry which is preliminary data.</text>
</comment>
<evidence type="ECO:0000313" key="3">
    <source>
        <dbReference type="Proteomes" id="UP001049176"/>
    </source>
</evidence>
<evidence type="ECO:0000256" key="1">
    <source>
        <dbReference type="SAM" id="SignalP"/>
    </source>
</evidence>
<proteinExistence type="predicted"/>
<accession>A0A9P7RRR3</accession>
<sequence>MKKSLSTLPFLLLSFFLTSAIQAQDECPEGFEKITLPDGEVVCQLIYRQCIGGNKWKFVDSQARGTRLCCYSTSQLVIYDNQTRVGVCCDEGKVYMGTKPDGKCCPPNSVLNADKECIPAT</sequence>
<dbReference type="GeneID" id="66082881"/>